<proteinExistence type="predicted"/>
<protein>
    <submittedName>
        <fullName evidence="2">Uncharacterized protein</fullName>
    </submittedName>
</protein>
<accession>A0A934MR98</accession>
<sequence length="100" mass="11486">MAFAWFLHHQVHAPLSDFLFLSNPRHNIIILGITAMDTGIIYLFYFIMKTIALFVSNDYFSQLYIGEIALINNAVPAIKRIRHYFQANKIALLLRSADDG</sequence>
<dbReference type="AlphaFoldDB" id="A0A934MR98"/>
<name>A0A934MR98_9BACL</name>
<feature type="transmembrane region" description="Helical" evidence="1">
    <location>
        <begin position="28"/>
        <end position="47"/>
    </location>
</feature>
<keyword evidence="1" id="KW-0472">Membrane</keyword>
<evidence type="ECO:0000313" key="2">
    <source>
        <dbReference type="EMBL" id="MBJ6364031.1"/>
    </source>
</evidence>
<dbReference type="RefSeq" id="WP_199021637.1">
    <property type="nucleotide sequence ID" value="NZ_JAELUP010000113.1"/>
</dbReference>
<keyword evidence="3" id="KW-1185">Reference proteome</keyword>
<keyword evidence="1" id="KW-1133">Transmembrane helix</keyword>
<evidence type="ECO:0000256" key="1">
    <source>
        <dbReference type="SAM" id="Phobius"/>
    </source>
</evidence>
<dbReference type="EMBL" id="JAELUP010000113">
    <property type="protein sequence ID" value="MBJ6364031.1"/>
    <property type="molecule type" value="Genomic_DNA"/>
</dbReference>
<gene>
    <name evidence="2" type="ORF">JFN88_22705</name>
</gene>
<organism evidence="2 3">
    <name type="scientific">Paenibacillus roseus</name>
    <dbReference type="NCBI Taxonomy" id="2798579"/>
    <lineage>
        <taxon>Bacteria</taxon>
        <taxon>Bacillati</taxon>
        <taxon>Bacillota</taxon>
        <taxon>Bacilli</taxon>
        <taxon>Bacillales</taxon>
        <taxon>Paenibacillaceae</taxon>
        <taxon>Paenibacillus</taxon>
    </lineage>
</organism>
<evidence type="ECO:0000313" key="3">
    <source>
        <dbReference type="Proteomes" id="UP000640274"/>
    </source>
</evidence>
<comment type="caution">
    <text evidence="2">The sequence shown here is derived from an EMBL/GenBank/DDBJ whole genome shotgun (WGS) entry which is preliminary data.</text>
</comment>
<keyword evidence="1" id="KW-0812">Transmembrane</keyword>
<dbReference type="Proteomes" id="UP000640274">
    <property type="component" value="Unassembled WGS sequence"/>
</dbReference>
<reference evidence="2" key="1">
    <citation type="submission" date="2020-12" db="EMBL/GenBank/DDBJ databases">
        <authorList>
            <person name="Huq M.A."/>
        </authorList>
    </citation>
    <scope>NUCLEOTIDE SEQUENCE</scope>
    <source>
        <strain evidence="2">MAHUQ-46</strain>
    </source>
</reference>